<name>A0ABV1VJC2_9ACTN</name>
<dbReference type="Proteomes" id="UP001490330">
    <property type="component" value="Unassembled WGS sequence"/>
</dbReference>
<feature type="domain" description="AB hydrolase-1" evidence="1">
    <location>
        <begin position="33"/>
        <end position="266"/>
    </location>
</feature>
<dbReference type="PANTHER" id="PTHR43433:SF10">
    <property type="entry name" value="AB HYDROLASE-1 DOMAIN-CONTAINING PROTEIN"/>
    <property type="match status" value="1"/>
</dbReference>
<sequence length="283" mass="30451">MTSYATAETLTVEASNGITYAYRSVGTDTDAAPLVLLQHFRGNLDNWDPALIDALAKGRRVITFDNRGVAATTGVTPHTIAAMAEDAVDFIAALELSQVDVLGFSIGSFVAQEIALIRPDLARRIVLASAAPQGASGMHGWAPDIIEAVGGKTPSAEGYFHVFFTPTEAGTAAGQEVAGRVFGARTQGHDAPTDWATRLAQYDAVAHWGVPNHAALERLRAITQPVFVANGDSDRMILPRYSYLLAGLLPNAEIKIYPDAAHGFLFQYYKEFASDVDAFLRRR</sequence>
<dbReference type="InterPro" id="IPR050471">
    <property type="entry name" value="AB_hydrolase"/>
</dbReference>
<evidence type="ECO:0000259" key="1">
    <source>
        <dbReference type="Pfam" id="PF00561"/>
    </source>
</evidence>
<protein>
    <submittedName>
        <fullName evidence="2">Alpha/beta hydrolase</fullName>
    </submittedName>
</protein>
<keyword evidence="2" id="KW-0378">Hydrolase</keyword>
<organism evidence="2 3">
    <name type="scientific">Streptomyces flaveolus</name>
    <dbReference type="NCBI Taxonomy" id="67297"/>
    <lineage>
        <taxon>Bacteria</taxon>
        <taxon>Bacillati</taxon>
        <taxon>Actinomycetota</taxon>
        <taxon>Actinomycetes</taxon>
        <taxon>Kitasatosporales</taxon>
        <taxon>Streptomycetaceae</taxon>
        <taxon>Streptomyces</taxon>
    </lineage>
</organism>
<reference evidence="2 3" key="1">
    <citation type="submission" date="2024-06" db="EMBL/GenBank/DDBJ databases">
        <title>The Natural Products Discovery Center: Release of the First 8490 Sequenced Strains for Exploring Actinobacteria Biosynthetic Diversity.</title>
        <authorList>
            <person name="Kalkreuter E."/>
            <person name="Kautsar S.A."/>
            <person name="Yang D."/>
            <person name="Bader C.D."/>
            <person name="Teijaro C.N."/>
            <person name="Fluegel L."/>
            <person name="Davis C.M."/>
            <person name="Simpson J.R."/>
            <person name="Lauterbach L."/>
            <person name="Steele A.D."/>
            <person name="Gui C."/>
            <person name="Meng S."/>
            <person name="Li G."/>
            <person name="Viehrig K."/>
            <person name="Ye F."/>
            <person name="Su P."/>
            <person name="Kiefer A.F."/>
            <person name="Nichols A."/>
            <person name="Cepeda A.J."/>
            <person name="Yan W."/>
            <person name="Fan B."/>
            <person name="Jiang Y."/>
            <person name="Adhikari A."/>
            <person name="Zheng C.-J."/>
            <person name="Schuster L."/>
            <person name="Cowan T.M."/>
            <person name="Smanski M.J."/>
            <person name="Chevrette M.G."/>
            <person name="De Carvalho L.P.S."/>
            <person name="Shen B."/>
        </authorList>
    </citation>
    <scope>NUCLEOTIDE SEQUENCE [LARGE SCALE GENOMIC DNA]</scope>
    <source>
        <strain evidence="2 3">NPDC000632</strain>
    </source>
</reference>
<proteinExistence type="predicted"/>
<dbReference type="PANTHER" id="PTHR43433">
    <property type="entry name" value="HYDROLASE, ALPHA/BETA FOLD FAMILY PROTEIN"/>
    <property type="match status" value="1"/>
</dbReference>
<dbReference type="Gene3D" id="3.40.50.1820">
    <property type="entry name" value="alpha/beta hydrolase"/>
    <property type="match status" value="1"/>
</dbReference>
<dbReference type="InterPro" id="IPR000073">
    <property type="entry name" value="AB_hydrolase_1"/>
</dbReference>
<accession>A0ABV1VJC2</accession>
<dbReference type="Pfam" id="PF00561">
    <property type="entry name" value="Abhydrolase_1"/>
    <property type="match status" value="1"/>
</dbReference>
<gene>
    <name evidence="2" type="ORF">ABT322_23290</name>
</gene>
<dbReference type="EMBL" id="JBEPCV010000023">
    <property type="protein sequence ID" value="MER6906610.1"/>
    <property type="molecule type" value="Genomic_DNA"/>
</dbReference>
<dbReference type="RefSeq" id="WP_350721489.1">
    <property type="nucleotide sequence ID" value="NZ_JBEPCO010000026.1"/>
</dbReference>
<dbReference type="SUPFAM" id="SSF53474">
    <property type="entry name" value="alpha/beta-Hydrolases"/>
    <property type="match status" value="1"/>
</dbReference>
<dbReference type="GO" id="GO:0016787">
    <property type="term" value="F:hydrolase activity"/>
    <property type="evidence" value="ECO:0007669"/>
    <property type="project" value="UniProtKB-KW"/>
</dbReference>
<dbReference type="InterPro" id="IPR029058">
    <property type="entry name" value="AB_hydrolase_fold"/>
</dbReference>
<evidence type="ECO:0000313" key="2">
    <source>
        <dbReference type="EMBL" id="MER6906610.1"/>
    </source>
</evidence>
<comment type="caution">
    <text evidence="2">The sequence shown here is derived from an EMBL/GenBank/DDBJ whole genome shotgun (WGS) entry which is preliminary data.</text>
</comment>
<evidence type="ECO:0000313" key="3">
    <source>
        <dbReference type="Proteomes" id="UP001490330"/>
    </source>
</evidence>
<keyword evidence="3" id="KW-1185">Reference proteome</keyword>